<dbReference type="Pfam" id="PF00583">
    <property type="entry name" value="Acetyltransf_1"/>
    <property type="match status" value="1"/>
</dbReference>
<dbReference type="PATRIC" id="fig|1231377.3.peg.884"/>
<dbReference type="InterPro" id="IPR016181">
    <property type="entry name" value="Acyl_CoA_acyltransferase"/>
</dbReference>
<dbReference type="PANTHER" id="PTHR43072">
    <property type="entry name" value="N-ACETYLTRANSFERASE"/>
    <property type="match status" value="1"/>
</dbReference>
<reference evidence="4 5" key="1">
    <citation type="journal article" date="2012" name="J. Bacteriol.">
        <title>Genome Sequence of the Bacteriocin-Producing Strain Lactococcus garvieae DCC43.</title>
        <authorList>
            <person name="Gabrielsen C."/>
            <person name="Brede D.A."/>
            <person name="Hernandez P.E."/>
            <person name="Nes I.F."/>
            <person name="Diep D.B."/>
        </authorList>
    </citation>
    <scope>NUCLEOTIDE SEQUENCE [LARGE SCALE GENOMIC DNA]</scope>
    <source>
        <strain evidence="4 5">DCC43</strain>
    </source>
</reference>
<protein>
    <submittedName>
        <fullName evidence="4">Acetyltransferase, GNAT family</fullName>
    </submittedName>
</protein>
<proteinExistence type="predicted"/>
<evidence type="ECO:0000313" key="5">
    <source>
        <dbReference type="Proteomes" id="UP000006787"/>
    </source>
</evidence>
<dbReference type="AlphaFoldDB" id="K2NW28"/>
<gene>
    <name evidence="4" type="ORF">C426_0883</name>
</gene>
<dbReference type="PROSITE" id="PS51186">
    <property type="entry name" value="GNAT"/>
    <property type="match status" value="1"/>
</dbReference>
<dbReference type="InterPro" id="IPR000182">
    <property type="entry name" value="GNAT_dom"/>
</dbReference>
<keyword evidence="1 4" id="KW-0808">Transferase</keyword>
<evidence type="ECO:0000256" key="2">
    <source>
        <dbReference type="ARBA" id="ARBA00023315"/>
    </source>
</evidence>
<dbReference type="GO" id="GO:0016747">
    <property type="term" value="F:acyltransferase activity, transferring groups other than amino-acyl groups"/>
    <property type="evidence" value="ECO:0007669"/>
    <property type="project" value="InterPro"/>
</dbReference>
<organism evidence="4 5">
    <name type="scientific">Lactococcus garvieae DCC43</name>
    <dbReference type="NCBI Taxonomy" id="1231377"/>
    <lineage>
        <taxon>Bacteria</taxon>
        <taxon>Bacillati</taxon>
        <taxon>Bacillota</taxon>
        <taxon>Bacilli</taxon>
        <taxon>Lactobacillales</taxon>
        <taxon>Streptococcaceae</taxon>
        <taxon>Lactococcus</taxon>
    </lineage>
</organism>
<dbReference type="CDD" id="cd04301">
    <property type="entry name" value="NAT_SF"/>
    <property type="match status" value="1"/>
</dbReference>
<dbReference type="eggNOG" id="COG1247">
    <property type="taxonomic scope" value="Bacteria"/>
</dbReference>
<evidence type="ECO:0000259" key="3">
    <source>
        <dbReference type="PROSITE" id="PS51186"/>
    </source>
</evidence>
<dbReference type="EMBL" id="AMQS01000010">
    <property type="protein sequence ID" value="EKF51773.1"/>
    <property type="molecule type" value="Genomic_DNA"/>
</dbReference>
<feature type="domain" description="N-acetyltransferase" evidence="3">
    <location>
        <begin position="1"/>
        <end position="119"/>
    </location>
</feature>
<dbReference type="SUPFAM" id="SSF55729">
    <property type="entry name" value="Acyl-CoA N-acyltransferases (Nat)"/>
    <property type="match status" value="1"/>
</dbReference>
<dbReference type="PANTHER" id="PTHR43072:SF23">
    <property type="entry name" value="UPF0039 PROTEIN C11D3.02C"/>
    <property type="match status" value="1"/>
</dbReference>
<keyword evidence="2" id="KW-0012">Acyltransferase</keyword>
<accession>K2NW28</accession>
<evidence type="ECO:0000256" key="1">
    <source>
        <dbReference type="ARBA" id="ARBA00022679"/>
    </source>
</evidence>
<name>K2NW28_9LACT</name>
<dbReference type="Gene3D" id="3.40.630.30">
    <property type="match status" value="1"/>
</dbReference>
<dbReference type="Proteomes" id="UP000006787">
    <property type="component" value="Unassembled WGS sequence"/>
</dbReference>
<comment type="caution">
    <text evidence="4">The sequence shown here is derived from an EMBL/GenBank/DDBJ whole genome shotgun (WGS) entry which is preliminary data.</text>
</comment>
<sequence>MKKILKGTRYLLAEENGKILGVLDYGQRNKSEFGSHVITFGVMTVQEARGKGVATALIQYLIREARTENYEKITINAMSSNPKALTLYEHLGFVREGELKKEYFIDGTYIDSLIYAYYL</sequence>
<evidence type="ECO:0000313" key="4">
    <source>
        <dbReference type="EMBL" id="EKF51773.1"/>
    </source>
</evidence>